<feature type="compositionally biased region" description="Low complexity" evidence="14">
    <location>
        <begin position="79"/>
        <end position="98"/>
    </location>
</feature>
<feature type="compositionally biased region" description="Low complexity" evidence="14">
    <location>
        <begin position="535"/>
        <end position="550"/>
    </location>
</feature>
<keyword evidence="7" id="KW-0227">DNA damage</keyword>
<feature type="compositionally biased region" description="Gly residues" evidence="14">
    <location>
        <begin position="1671"/>
        <end position="1686"/>
    </location>
</feature>
<feature type="compositionally biased region" description="Polar residues" evidence="14">
    <location>
        <begin position="521"/>
        <end position="532"/>
    </location>
</feature>
<dbReference type="GO" id="GO:0009966">
    <property type="term" value="P:regulation of signal transduction"/>
    <property type="evidence" value="ECO:0007669"/>
    <property type="project" value="UniProtKB-ARBA"/>
</dbReference>
<keyword evidence="5" id="KW-0597">Phosphoprotein</keyword>
<feature type="compositionally biased region" description="Polar residues" evidence="14">
    <location>
        <begin position="1"/>
        <end position="14"/>
    </location>
</feature>
<evidence type="ECO:0000256" key="3">
    <source>
        <dbReference type="ARBA" id="ARBA00004906"/>
    </source>
</evidence>
<evidence type="ECO:0000256" key="14">
    <source>
        <dbReference type="SAM" id="MobiDB-lite"/>
    </source>
</evidence>
<feature type="compositionally biased region" description="Low complexity" evidence="14">
    <location>
        <begin position="565"/>
        <end position="584"/>
    </location>
</feature>
<feature type="compositionally biased region" description="Low complexity" evidence="14">
    <location>
        <begin position="2132"/>
        <end position="2174"/>
    </location>
</feature>
<feature type="compositionally biased region" description="Low complexity" evidence="14">
    <location>
        <begin position="1593"/>
        <end position="1607"/>
    </location>
</feature>
<organism evidence="17 18">
    <name type="scientific">Drosophila yakuba</name>
    <name type="common">Fruit fly</name>
    <dbReference type="NCBI Taxonomy" id="7245"/>
    <lineage>
        <taxon>Eukaryota</taxon>
        <taxon>Metazoa</taxon>
        <taxon>Ecdysozoa</taxon>
        <taxon>Arthropoda</taxon>
        <taxon>Hexapoda</taxon>
        <taxon>Insecta</taxon>
        <taxon>Pterygota</taxon>
        <taxon>Neoptera</taxon>
        <taxon>Endopterygota</taxon>
        <taxon>Diptera</taxon>
        <taxon>Brachycera</taxon>
        <taxon>Muscomorpha</taxon>
        <taxon>Ephydroidea</taxon>
        <taxon>Drosophilidae</taxon>
        <taxon>Drosophila</taxon>
        <taxon>Sophophora</taxon>
    </lineage>
</organism>
<dbReference type="GO" id="GO:0008270">
    <property type="term" value="F:zinc ion binding"/>
    <property type="evidence" value="ECO:0007669"/>
    <property type="project" value="InterPro"/>
</dbReference>
<feature type="compositionally biased region" description="Low complexity" evidence="14">
    <location>
        <begin position="1501"/>
        <end position="1526"/>
    </location>
</feature>
<proteinExistence type="inferred from homology"/>
<feature type="compositionally biased region" description="Basic residues" evidence="14">
    <location>
        <begin position="2182"/>
        <end position="2191"/>
    </location>
</feature>
<dbReference type="FunFam" id="3.30.2410.10:FF:000005">
    <property type="entry name" value="E3 ubiquitin-protein ligase TRIP12 isoform X1"/>
    <property type="match status" value="1"/>
</dbReference>
<feature type="region of interest" description="Disordered" evidence="14">
    <location>
        <begin position="2132"/>
        <end position="2191"/>
    </location>
</feature>
<name>A0A0R1E0K9_DROYA</name>
<feature type="domain" description="HECT" evidence="15">
    <location>
        <begin position="2589"/>
        <end position="2888"/>
    </location>
</feature>
<feature type="compositionally biased region" description="Acidic residues" evidence="14">
    <location>
        <begin position="457"/>
        <end position="491"/>
    </location>
</feature>
<accession>A0A0R1E0K9</accession>
<feature type="compositionally biased region" description="Low complexity" evidence="14">
    <location>
        <begin position="1638"/>
        <end position="1658"/>
    </location>
</feature>
<feature type="region of interest" description="Disordered" evidence="14">
    <location>
        <begin position="1413"/>
        <end position="1441"/>
    </location>
</feature>
<keyword evidence="10" id="KW-0234">DNA repair</keyword>
<feature type="region of interest" description="Disordered" evidence="14">
    <location>
        <begin position="1"/>
        <end position="172"/>
    </location>
</feature>
<dbReference type="InterPro" id="IPR035983">
    <property type="entry name" value="Hect_E3_ubiquitin_ligase"/>
</dbReference>
<dbReference type="FunFam" id="1.25.10.10:FF:000018">
    <property type="entry name" value="E3 ubiquitin-protein ligase TRIP12 isoform X3"/>
    <property type="match status" value="1"/>
</dbReference>
<dbReference type="UniPathway" id="UPA00143"/>
<evidence type="ECO:0000313" key="18">
    <source>
        <dbReference type="Proteomes" id="UP000002282"/>
    </source>
</evidence>
<dbReference type="InterPro" id="IPR057948">
    <property type="entry name" value="TPR_TRIP12_N"/>
</dbReference>
<feature type="compositionally biased region" description="Low complexity" evidence="14">
    <location>
        <begin position="648"/>
        <end position="660"/>
    </location>
</feature>
<dbReference type="PANTHER" id="PTHR45670">
    <property type="entry name" value="E3 UBIQUITIN-PROTEIN LIGASE TRIP12"/>
    <property type="match status" value="1"/>
</dbReference>
<keyword evidence="6 13" id="KW-0808">Transferase</keyword>
<feature type="domain" description="WWE" evidence="16">
    <location>
        <begin position="1155"/>
        <end position="1232"/>
    </location>
</feature>
<feature type="compositionally biased region" description="Low complexity" evidence="14">
    <location>
        <begin position="336"/>
        <end position="346"/>
    </location>
</feature>
<evidence type="ECO:0000256" key="10">
    <source>
        <dbReference type="ARBA" id="ARBA00023204"/>
    </source>
</evidence>
<evidence type="ECO:0000256" key="6">
    <source>
        <dbReference type="ARBA" id="ARBA00022679"/>
    </source>
</evidence>
<feature type="compositionally biased region" description="Basic residues" evidence="14">
    <location>
        <begin position="305"/>
        <end position="316"/>
    </location>
</feature>
<feature type="compositionally biased region" description="Polar residues" evidence="14">
    <location>
        <begin position="322"/>
        <end position="333"/>
    </location>
</feature>
<dbReference type="InterPro" id="IPR037197">
    <property type="entry name" value="WWE_dom_sf"/>
</dbReference>
<dbReference type="Pfam" id="PF00632">
    <property type="entry name" value="HECT"/>
    <property type="match status" value="1"/>
</dbReference>
<dbReference type="Pfam" id="PF02825">
    <property type="entry name" value="WWE"/>
    <property type="match status" value="1"/>
</dbReference>
<feature type="compositionally biased region" description="Pro residues" evidence="14">
    <location>
        <begin position="506"/>
        <end position="519"/>
    </location>
</feature>
<dbReference type="GO" id="GO:0043161">
    <property type="term" value="P:proteasome-mediated ubiquitin-dependent protein catabolic process"/>
    <property type="evidence" value="ECO:0007669"/>
    <property type="project" value="TreeGrafter"/>
</dbReference>
<dbReference type="Proteomes" id="UP000002282">
    <property type="component" value="Chromosome 3R"/>
</dbReference>
<dbReference type="FunFam" id="3.30.2160.10:FF:000013">
    <property type="entry name" value="E3 ubiquitin-protein ligase TRIP12 isoform X1"/>
    <property type="match status" value="1"/>
</dbReference>
<dbReference type="InterPro" id="IPR011989">
    <property type="entry name" value="ARM-like"/>
</dbReference>
<evidence type="ECO:0000256" key="5">
    <source>
        <dbReference type="ARBA" id="ARBA00022553"/>
    </source>
</evidence>
<dbReference type="SMART" id="SM00119">
    <property type="entry name" value="HECTc"/>
    <property type="match status" value="1"/>
</dbReference>
<feature type="region of interest" description="Disordered" evidence="14">
    <location>
        <begin position="214"/>
        <end position="346"/>
    </location>
</feature>
<evidence type="ECO:0000259" key="15">
    <source>
        <dbReference type="PROSITE" id="PS50237"/>
    </source>
</evidence>
<dbReference type="PANTHER" id="PTHR45670:SF13">
    <property type="entry name" value="E3 UBIQUITIN-PROTEIN LIGASE TRIP12"/>
    <property type="match status" value="1"/>
</dbReference>
<reference evidence="17 18" key="2">
    <citation type="journal article" date="2007" name="PLoS Biol.">
        <title>Principles of genome evolution in the Drosophila melanogaster species group.</title>
        <authorList>
            <person name="Ranz J.M."/>
            <person name="Maurin D."/>
            <person name="Chan Y.S."/>
            <person name="von Grotthuss M."/>
            <person name="Hillier L.W."/>
            <person name="Roote J."/>
            <person name="Ashburner M."/>
            <person name="Bergman C.M."/>
        </authorList>
    </citation>
    <scope>NUCLEOTIDE SEQUENCE [LARGE SCALE GENOMIC DNA]</scope>
    <source>
        <strain evidence="18">Tai18E2 / Tucson 14021-0261.01</strain>
    </source>
</reference>
<feature type="compositionally biased region" description="Low complexity" evidence="14">
    <location>
        <begin position="1424"/>
        <end position="1439"/>
    </location>
</feature>
<feature type="compositionally biased region" description="Basic residues" evidence="14">
    <location>
        <begin position="61"/>
        <end position="70"/>
    </location>
</feature>
<evidence type="ECO:0000256" key="7">
    <source>
        <dbReference type="ARBA" id="ARBA00022763"/>
    </source>
</evidence>
<reference evidence="17 18" key="1">
    <citation type="journal article" date="2007" name="Nature">
        <title>Evolution of genes and genomes on the Drosophila phylogeny.</title>
        <authorList>
            <consortium name="Drosophila 12 Genomes Consortium"/>
            <person name="Clark A.G."/>
            <person name="Eisen M.B."/>
            <person name="Smith D.R."/>
            <person name="Bergman C.M."/>
            <person name="Oliver B."/>
            <person name="Markow T.A."/>
            <person name="Kaufman T.C."/>
            <person name="Kellis M."/>
            <person name="Gelbart W."/>
            <person name="Iyer V.N."/>
            <person name="Pollard D.A."/>
            <person name="Sackton T.B."/>
            <person name="Larracuente A.M."/>
            <person name="Singh N.D."/>
            <person name="Abad J.P."/>
            <person name="Abt D.N."/>
            <person name="Adryan B."/>
            <person name="Aguade M."/>
            <person name="Akashi H."/>
            <person name="Anderson W.W."/>
            <person name="Aquadro C.F."/>
            <person name="Ardell D.H."/>
            <person name="Arguello R."/>
            <person name="Artieri C.G."/>
            <person name="Barbash D.A."/>
            <person name="Barker D."/>
            <person name="Barsanti P."/>
            <person name="Batterham P."/>
            <person name="Batzoglou S."/>
            <person name="Begun D."/>
            <person name="Bhutkar A."/>
            <person name="Blanco E."/>
            <person name="Bosak S.A."/>
            <person name="Bradley R.K."/>
            <person name="Brand A.D."/>
            <person name="Brent M.R."/>
            <person name="Brooks A.N."/>
            <person name="Brown R.H."/>
            <person name="Butlin R.K."/>
            <person name="Caggese C."/>
            <person name="Calvi B.R."/>
            <person name="Bernardo de Carvalho A."/>
            <person name="Caspi A."/>
            <person name="Castrezana S."/>
            <person name="Celniker S.E."/>
            <person name="Chang J.L."/>
            <person name="Chapple C."/>
            <person name="Chatterji S."/>
            <person name="Chinwalla A."/>
            <person name="Civetta A."/>
            <person name="Clifton S.W."/>
            <person name="Comeron J.M."/>
            <person name="Costello J.C."/>
            <person name="Coyne J.A."/>
            <person name="Daub J."/>
            <person name="David R.G."/>
            <person name="Delcher A.L."/>
            <person name="Delehaunty K."/>
            <person name="Do C.B."/>
            <person name="Ebling H."/>
            <person name="Edwards K."/>
            <person name="Eickbush T."/>
            <person name="Evans J.D."/>
            <person name="Filipski A."/>
            <person name="Findeiss S."/>
            <person name="Freyhult E."/>
            <person name="Fulton L."/>
            <person name="Fulton R."/>
            <person name="Garcia A.C."/>
            <person name="Gardiner A."/>
            <person name="Garfield D.A."/>
            <person name="Garvin B.E."/>
            <person name="Gibson G."/>
            <person name="Gilbert D."/>
            <person name="Gnerre S."/>
            <person name="Godfrey J."/>
            <person name="Good R."/>
            <person name="Gotea V."/>
            <person name="Gravely B."/>
            <person name="Greenberg A.J."/>
            <person name="Griffiths-Jones S."/>
            <person name="Gross S."/>
            <person name="Guigo R."/>
            <person name="Gustafson E.A."/>
            <person name="Haerty W."/>
            <person name="Hahn M.W."/>
            <person name="Halligan D.L."/>
            <person name="Halpern A.L."/>
            <person name="Halter G.M."/>
            <person name="Han M.V."/>
            <person name="Heger A."/>
            <person name="Hillier L."/>
            <person name="Hinrichs A.S."/>
            <person name="Holmes I."/>
            <person name="Hoskins R.A."/>
            <person name="Hubisz M.J."/>
            <person name="Hultmark D."/>
            <person name="Huntley M.A."/>
            <person name="Jaffe D.B."/>
            <person name="Jagadeeshan S."/>
            <person name="Jeck W.R."/>
            <person name="Johnson J."/>
            <person name="Jones C.D."/>
            <person name="Jordan W.C."/>
            <person name="Karpen G.H."/>
            <person name="Kataoka E."/>
            <person name="Keightley P.D."/>
            <person name="Kheradpour P."/>
            <person name="Kirkness E.F."/>
            <person name="Koerich L.B."/>
            <person name="Kristiansen K."/>
            <person name="Kudrna D."/>
            <person name="Kulathinal R.J."/>
            <person name="Kumar S."/>
            <person name="Kwok R."/>
            <person name="Lander E."/>
            <person name="Langley C.H."/>
            <person name="Lapoint R."/>
            <person name="Lazzaro B.P."/>
            <person name="Lee S.J."/>
            <person name="Levesque L."/>
            <person name="Li R."/>
            <person name="Lin C.F."/>
            <person name="Lin M.F."/>
            <person name="Lindblad-Toh K."/>
            <person name="Llopart A."/>
            <person name="Long M."/>
            <person name="Low L."/>
            <person name="Lozovsky E."/>
            <person name="Lu J."/>
            <person name="Luo M."/>
            <person name="Machado C.A."/>
            <person name="Makalowski W."/>
            <person name="Marzo M."/>
            <person name="Matsuda M."/>
            <person name="Matzkin L."/>
            <person name="McAllister B."/>
            <person name="McBride C.S."/>
            <person name="McKernan B."/>
            <person name="McKernan K."/>
            <person name="Mendez-Lago M."/>
            <person name="Minx P."/>
            <person name="Mollenhauer M.U."/>
            <person name="Montooth K."/>
            <person name="Mount S.M."/>
            <person name="Mu X."/>
            <person name="Myers E."/>
            <person name="Negre B."/>
            <person name="Newfeld S."/>
            <person name="Nielsen R."/>
            <person name="Noor M.A."/>
            <person name="O'Grady P."/>
            <person name="Pachter L."/>
            <person name="Papaceit M."/>
            <person name="Parisi M.J."/>
            <person name="Parisi M."/>
            <person name="Parts L."/>
            <person name="Pedersen J.S."/>
            <person name="Pesole G."/>
            <person name="Phillippy A.M."/>
            <person name="Ponting C.P."/>
            <person name="Pop M."/>
            <person name="Porcelli D."/>
            <person name="Powell J.R."/>
            <person name="Prohaska S."/>
            <person name="Pruitt K."/>
            <person name="Puig M."/>
            <person name="Quesneville H."/>
            <person name="Ram K.R."/>
            <person name="Rand D."/>
            <person name="Rasmussen M.D."/>
            <person name="Reed L.K."/>
            <person name="Reenan R."/>
            <person name="Reily A."/>
            <person name="Remington K.A."/>
            <person name="Rieger T.T."/>
            <person name="Ritchie M.G."/>
            <person name="Robin C."/>
            <person name="Rogers Y.H."/>
            <person name="Rohde C."/>
            <person name="Rozas J."/>
            <person name="Rubenfield M.J."/>
            <person name="Ruiz A."/>
            <person name="Russo S."/>
            <person name="Salzberg S.L."/>
            <person name="Sanchez-Gracia A."/>
            <person name="Saranga D.J."/>
            <person name="Sato H."/>
            <person name="Schaeffer S.W."/>
            <person name="Schatz M.C."/>
            <person name="Schlenke T."/>
            <person name="Schwartz R."/>
            <person name="Segarra C."/>
            <person name="Singh R.S."/>
            <person name="Sirot L."/>
            <person name="Sirota M."/>
            <person name="Sisneros N.B."/>
            <person name="Smith C.D."/>
            <person name="Smith T.F."/>
            <person name="Spieth J."/>
            <person name="Stage D.E."/>
            <person name="Stark A."/>
            <person name="Stephan W."/>
            <person name="Strausberg R.L."/>
            <person name="Strempel S."/>
            <person name="Sturgill D."/>
            <person name="Sutton G."/>
            <person name="Sutton G.G."/>
            <person name="Tao W."/>
            <person name="Teichmann S."/>
            <person name="Tobari Y.N."/>
            <person name="Tomimura Y."/>
            <person name="Tsolas J.M."/>
            <person name="Valente V.L."/>
            <person name="Venter E."/>
            <person name="Venter J.C."/>
            <person name="Vicario S."/>
            <person name="Vieira F.G."/>
            <person name="Vilella A.J."/>
            <person name="Villasante A."/>
            <person name="Walenz B."/>
            <person name="Wang J."/>
            <person name="Wasserman M."/>
            <person name="Watts T."/>
            <person name="Wilson D."/>
            <person name="Wilson R.K."/>
            <person name="Wing R.A."/>
            <person name="Wolfner M.F."/>
            <person name="Wong A."/>
            <person name="Wong G.K."/>
            <person name="Wu C.I."/>
            <person name="Wu G."/>
            <person name="Yamamoto D."/>
            <person name="Yang H.P."/>
            <person name="Yang S.P."/>
            <person name="Yorke J.A."/>
            <person name="Yoshida K."/>
            <person name="Zdobnov E."/>
            <person name="Zhang P."/>
            <person name="Zhang Y."/>
            <person name="Zimin A.V."/>
            <person name="Baldwin J."/>
            <person name="Abdouelleil A."/>
            <person name="Abdulkadir J."/>
            <person name="Abebe A."/>
            <person name="Abera B."/>
            <person name="Abreu J."/>
            <person name="Acer S.C."/>
            <person name="Aftuck L."/>
            <person name="Alexander A."/>
            <person name="An P."/>
            <person name="Anderson E."/>
            <person name="Anderson S."/>
            <person name="Arachi H."/>
            <person name="Azer M."/>
            <person name="Bachantsang P."/>
            <person name="Barry A."/>
            <person name="Bayul T."/>
            <person name="Berlin A."/>
            <person name="Bessette D."/>
            <person name="Bloom T."/>
            <person name="Blye J."/>
            <person name="Boguslavskiy L."/>
            <person name="Bonnet C."/>
            <person name="Boukhgalter B."/>
            <person name="Bourzgui I."/>
            <person name="Brown A."/>
            <person name="Cahill P."/>
            <person name="Channer S."/>
            <person name="Cheshatsang Y."/>
            <person name="Chuda L."/>
            <person name="Citroen M."/>
            <person name="Collymore A."/>
            <person name="Cooke P."/>
            <person name="Costello M."/>
            <person name="D'Aco K."/>
            <person name="Daza R."/>
            <person name="De Haan G."/>
            <person name="DeGray S."/>
            <person name="DeMaso C."/>
            <person name="Dhargay N."/>
            <person name="Dooley K."/>
            <person name="Dooley E."/>
            <person name="Doricent M."/>
            <person name="Dorje P."/>
            <person name="Dorjee K."/>
            <person name="Dupes A."/>
            <person name="Elong R."/>
            <person name="Falk J."/>
            <person name="Farina A."/>
            <person name="Faro S."/>
            <person name="Ferguson D."/>
            <person name="Fisher S."/>
            <person name="Foley C.D."/>
            <person name="Franke A."/>
            <person name="Friedrich D."/>
            <person name="Gadbois L."/>
            <person name="Gearin G."/>
            <person name="Gearin C.R."/>
            <person name="Giannoukos G."/>
            <person name="Goode T."/>
            <person name="Graham J."/>
            <person name="Grandbois E."/>
            <person name="Grewal S."/>
            <person name="Gyaltsen K."/>
            <person name="Hafez N."/>
            <person name="Hagos B."/>
            <person name="Hall J."/>
            <person name="Henson C."/>
            <person name="Hollinger A."/>
            <person name="Honan T."/>
            <person name="Huard M.D."/>
            <person name="Hughes L."/>
            <person name="Hurhula B."/>
            <person name="Husby M.E."/>
            <person name="Kamat A."/>
            <person name="Kanga B."/>
            <person name="Kashin S."/>
            <person name="Khazanovich D."/>
            <person name="Kisner P."/>
            <person name="Lance K."/>
            <person name="Lara M."/>
            <person name="Lee W."/>
            <person name="Lennon N."/>
            <person name="Letendre F."/>
            <person name="LeVine R."/>
            <person name="Lipovsky A."/>
            <person name="Liu X."/>
            <person name="Liu J."/>
            <person name="Liu S."/>
            <person name="Lokyitsang T."/>
            <person name="Lokyitsang Y."/>
            <person name="Lubonja R."/>
            <person name="Lui A."/>
            <person name="MacDonald P."/>
            <person name="Magnisalis V."/>
            <person name="Maru K."/>
            <person name="Matthews C."/>
            <person name="McCusker W."/>
            <person name="McDonough S."/>
            <person name="Mehta T."/>
            <person name="Meldrim J."/>
            <person name="Meneus L."/>
            <person name="Mihai O."/>
            <person name="Mihalev A."/>
            <person name="Mihova T."/>
            <person name="Mittelman R."/>
            <person name="Mlenga V."/>
            <person name="Montmayeur A."/>
            <person name="Mulrain L."/>
            <person name="Navidi A."/>
            <person name="Naylor J."/>
            <person name="Negash T."/>
            <person name="Nguyen T."/>
            <person name="Nguyen N."/>
            <person name="Nicol R."/>
            <person name="Norbu C."/>
            <person name="Norbu N."/>
            <person name="Novod N."/>
            <person name="O'Neill B."/>
            <person name="Osman S."/>
            <person name="Markiewicz E."/>
            <person name="Oyono O.L."/>
            <person name="Patti C."/>
            <person name="Phunkhang P."/>
            <person name="Pierre F."/>
            <person name="Priest M."/>
            <person name="Raghuraman S."/>
            <person name="Rege F."/>
            <person name="Reyes R."/>
            <person name="Rise C."/>
            <person name="Rogov P."/>
            <person name="Ross K."/>
            <person name="Ryan E."/>
            <person name="Settipalli S."/>
            <person name="Shea T."/>
            <person name="Sherpa N."/>
            <person name="Shi L."/>
            <person name="Shih D."/>
            <person name="Sparrow T."/>
            <person name="Spaulding J."/>
            <person name="Stalker J."/>
            <person name="Stange-Thomann N."/>
            <person name="Stavropoulos S."/>
            <person name="Stone C."/>
            <person name="Strader C."/>
            <person name="Tesfaye S."/>
            <person name="Thomson T."/>
            <person name="Thoulutsang Y."/>
            <person name="Thoulutsang D."/>
            <person name="Topham K."/>
            <person name="Topping I."/>
            <person name="Tsamla T."/>
            <person name="Vassiliev H."/>
            <person name="Vo A."/>
            <person name="Wangchuk T."/>
            <person name="Wangdi T."/>
            <person name="Weiand M."/>
            <person name="Wilkinson J."/>
            <person name="Wilson A."/>
            <person name="Yadav S."/>
            <person name="Young G."/>
            <person name="Yu Q."/>
            <person name="Zembek L."/>
            <person name="Zhong D."/>
            <person name="Zimmer A."/>
            <person name="Zwirko Z."/>
            <person name="Jaffe D.B."/>
            <person name="Alvarez P."/>
            <person name="Brockman W."/>
            <person name="Butler J."/>
            <person name="Chin C."/>
            <person name="Gnerre S."/>
            <person name="Grabherr M."/>
            <person name="Kleber M."/>
            <person name="Mauceli E."/>
            <person name="MacCallum I."/>
        </authorList>
    </citation>
    <scope>NUCLEOTIDE SEQUENCE [LARGE SCALE GENOMIC DNA]</scope>
    <source>
        <strain evidence="18">Tai18E2 / Tucson 14021-0261.01</strain>
    </source>
</reference>
<protein>
    <recommendedName>
        <fullName evidence="13">E3 ubiquitin-protein ligase</fullName>
        <ecNumber evidence="13">2.3.2.26</ecNumber>
    </recommendedName>
</protein>
<evidence type="ECO:0000256" key="1">
    <source>
        <dbReference type="ARBA" id="ARBA00000885"/>
    </source>
</evidence>
<evidence type="ECO:0000256" key="12">
    <source>
        <dbReference type="PROSITE-ProRule" id="PRU00104"/>
    </source>
</evidence>
<evidence type="ECO:0000256" key="4">
    <source>
        <dbReference type="ARBA" id="ARBA00006331"/>
    </source>
</evidence>
<dbReference type="FunFam" id="3.30.720.50:FF:000001">
    <property type="entry name" value="E3 ubiquitin-protein ligase TRIP12 isoform X1"/>
    <property type="match status" value="1"/>
</dbReference>
<comment type="subcellular location">
    <subcellularLocation>
        <location evidence="2">Nucleus</location>
        <location evidence="2">Nucleoplasm</location>
    </subcellularLocation>
</comment>
<keyword evidence="8 12" id="KW-0833">Ubl conjugation pathway</keyword>
<dbReference type="InterPro" id="IPR045322">
    <property type="entry name" value="HECTD1/TRIP12-like"/>
</dbReference>
<dbReference type="Gene3D" id="1.25.10.10">
    <property type="entry name" value="Leucine-rich Repeat Variant"/>
    <property type="match status" value="1"/>
</dbReference>
<dbReference type="EC" id="2.3.2.26" evidence="13"/>
<dbReference type="GO" id="GO:0016607">
    <property type="term" value="C:nuclear speck"/>
    <property type="evidence" value="ECO:0007669"/>
    <property type="project" value="TreeGrafter"/>
</dbReference>
<feature type="compositionally biased region" description="Low complexity" evidence="14">
    <location>
        <begin position="1687"/>
        <end position="1712"/>
    </location>
</feature>
<evidence type="ECO:0000256" key="9">
    <source>
        <dbReference type="ARBA" id="ARBA00022990"/>
    </source>
</evidence>
<dbReference type="GO" id="GO:0061630">
    <property type="term" value="F:ubiquitin protein ligase activity"/>
    <property type="evidence" value="ECO:0007669"/>
    <property type="project" value="UniProtKB-UniRule"/>
</dbReference>
<dbReference type="InterPro" id="IPR018123">
    <property type="entry name" value="WWE-dom_subgr"/>
</dbReference>
<feature type="compositionally biased region" description="Polar residues" evidence="14">
    <location>
        <begin position="1413"/>
        <end position="1423"/>
    </location>
</feature>
<feature type="region of interest" description="Disordered" evidence="14">
    <location>
        <begin position="1593"/>
        <end position="1753"/>
    </location>
</feature>
<keyword evidence="11" id="KW-0539">Nucleus</keyword>
<feature type="region of interest" description="Disordered" evidence="14">
    <location>
        <begin position="643"/>
        <end position="666"/>
    </location>
</feature>
<feature type="region of interest" description="Disordered" evidence="14">
    <location>
        <begin position="408"/>
        <end position="584"/>
    </location>
</feature>
<feature type="region of interest" description="Disordered" evidence="14">
    <location>
        <begin position="1490"/>
        <end position="1528"/>
    </location>
</feature>
<dbReference type="InterPro" id="IPR004170">
    <property type="entry name" value="WWE_dom"/>
</dbReference>
<dbReference type="EMBL" id="CM000160">
    <property type="protein sequence ID" value="KRK02639.1"/>
    <property type="molecule type" value="Genomic_DNA"/>
</dbReference>
<evidence type="ECO:0000256" key="8">
    <source>
        <dbReference type="ARBA" id="ARBA00022786"/>
    </source>
</evidence>
<sequence>MAESVKSQSLSALTEGQHDDGGSTPTSVTLADKTSGTNTTSSTNHSSHRRRNNHTSSNSNKSHHKNKRRNTPAALSGPAVSSSLDVVAASSTASATSSRRSRSQGRHSAAARSSKDSQSSKRSLGAIRSPSSPAFNSTPVVSDPLLSPGSRKRQLNQHNCGSNKASISSHQLAPGGDQLVELCSPLKKRRLQQTLRSGIGEEAAEISLAASSFDQTPRQASGDCVAQRTRSKTVSPEELPSTSSAAAARHHQIRASASSTNFLGSHRNKEKNSIGGSLAVVETTPHRGTAAPRAGRSGNLLNYYRKTRKASHTRSSHKSEKQAIQSENTTANRIESVGSGSSSKSGVIHKYRKNLRHSQQYLLDTEGAKVGRAGAESEGQQQHLEHGNLDVNDHLSTLEAGLNQSEVSGIHKQSQLEAERQPLELGEDDEEDVEEEEEGEEEEVGFYGIVNSAGSSYEEDPQIVAEEDEITTEEDVDDEEDDDIEEEDLSESEFAQQLIGELGGAGPPPALFQQQPPPQLTRYTPTTATSAATFVPPQQQQVVYNQQQHSSLRRSSRSKTGSCVSSAAAAQQQHHQQQHSTAAAAVQAQLLPPPGTYQYQQVGGNTVVVAVRHQQQQQQQQLALHHQQQQRATLVQPGFLFSYRSNHPQQQPAQQLNQGPKVPHSSASDALTYSLMAQQPPSGPPHAGGQQITPGANSANLSIVAAALSAARDVGGGTGGGGSAGGVTPATGASASSVGNTSAVGASSSSNNSAGQAASNSNNVTATGSGSAPGGGPSNIGTTSHGSGSGGAAAVDSESDDSEVGRLQALLEARGLPPHLFGALGPRMTHILHRTIGNSSSSKANQLLQGLQSHDESQQLQAAIEMCQMLVMGNEDTLAGFPIKQVVPALIQLLRMEHNFDIMNNACRALAYMLEALPRSSGTVVEAVPVFLEKLQVIQCMDVAEQSLSALEILSRRHNKAILQANGISACLTYLDFFSIVAQRAALAIAANCCLNMHPEEFHFVAESLPLLARLLSQQDKKCVESVCSAFCRLVESFQHDSQRLQQIATPDLLKNCQQLLLVTPAILNTGTFTAVVRMLSLMCCSCPDLAISLLRNDIAATLLYLLTGNAEPAAASATHVELISRSPSELYELTCLIGELMPRLPLDGIFSVDSLLDRPTLNTQDQVHWQWRDDRGSWHNYSTIDSRLIEAANQSSEDEISLSTFGRTYTVDFHAMQQINEDTGTTRPVQRRLNHNYVAPMSAGQDLTTTVSSGGASTSAAAAAASSNNNNNNPLGNSVNLNQVKRRPSLDARIACLKEERGLAADFIKHIFNVLYEVYSSSAGPNVRYKCLRALLRMVYYATPELLRQVLKYQLVSSHIAGMLGSNDLRIVVGALQMAEILMRQLPDVFGTHFRREGVIYQFTQLTDPNNPICATSSPKPLSTTATSTSVASGSQSAPASANSLQVNPFFMDSGPGVSSASTTPSSSKHQSYSVKSFSHAMNALTASAKSTPTGALDATSSSTTGGGYNYSSSAPSSSTGAPPAFFVAQQGDPRQYVHFQQPAVPPPPPQLDLLPTGVQQQAQQVPQVIYQPQHQQPAQLALASTSSAAASASSSSSSSSSASALQHKMTDMLKRKAPPKRKSQSSGRAKSRQEDAAVAPAGSGAGGASPSSASSAMHELLSRATSLGSGNGGRSTPSSGGGSGSSKSRFNAGNSSNAGSSKSSFLASLNPARWGRQTTHHHHHQQSQQQHHGLSKDSGHSNSTGSGSGAGLAYTVSQPGAGTGAGGLNAAAVAASISKSISHANLLAAANRERARQWVREQAVDFVKRYTEQEARRSKAALESGTIQSETSGVGLSSTGNTLLSTAGSTNVLERLSSILFKLNGSYHDCLDALLELKTILLESDISPFEVNHSGLIKAMLNYMTSETGLVDRDARLRSFMHVFAGLPLEPLLQNVGQMPNIEPIAFGAFVAKLNGCVTQLEQFPVKVHDFPAGPGGRSNQSALRFFNTHQLKCNLQRHPQCSNLRQWKGGTVKIDPLAMVQAIERYLVVRGYGGIRADSDDDSEEDMDDNVAAVVMTQAGFRHKLQFTIGDHVLPYNMTVYQAVKQFSPLVSEQPETDNESETLLGNATIWVQQHTIYYRPVEEDMSSGTAAGAASSSGLGSSGVQKQQSTSSSASSCGNATSSCSSSSGVTSGGGSTRKAHKSSSKFMRKKTELWHEGIAPGVISALKPFLSNSLPADVVTVQDASLDALCMLRVIHALNRHWEHLYGCVVRQNIISQAEFIHPKIMAKANRQLQDPLVIMTGNLPQWLPQIGMACPFLFPFETRHLLFYATSFDRDRALQRLLDTTPDLNAAESSERVAPRLDRRKRAISRTEILKQAEHILQDFGHSKALLEIQYENEVGTGLGPTLEFYALVSAELQRTDLGLWNGSDSYKQNSVTIVDVVKSNSTVLHIEDALEATTMDQNPPASGASLVSSTTTTTTTTAHQHQHPPTRASSRSHVLRSGAGQQLVEHSSSSPGANENALNMIIAQQFSDINSPNPVAMENPISTTIASTVVEQNTNTNNSSITTATTTTSYVHAVHGLFPLPLGKSSKLPQMTKAKAKFKFLGKFMAKAVMDSRMLDLPFSLPFYRWLVSEEHSIGLADLMRVAPEVQNTLVRLQDLVRQREFILSDPNIDAMEKTEKIEQLDLDGCPIADLGLDFVLPGHANIELCRGGRDTPVTVHNLHQYISLVTYWFLIEGVQKQFEALREGFDSVFPIQRLRMFYPEELECVFCGSGSEQQQSQWETKMLQESCRTDHGFHQESEAIQYLYEILASYNRDEQRAFLQFVTGSPRLPTGGFKALTPPLTIVRKTLDENQNPNDYLPSVMTCVNYLKLPDYSSREVMRQKLKVAANEGSMSFHLS</sequence>
<evidence type="ECO:0000313" key="17">
    <source>
        <dbReference type="EMBL" id="KRK02639.1"/>
    </source>
</evidence>
<evidence type="ECO:0000256" key="2">
    <source>
        <dbReference type="ARBA" id="ARBA00004642"/>
    </source>
</evidence>
<dbReference type="SMART" id="SM00678">
    <property type="entry name" value="WWE"/>
    <property type="match status" value="1"/>
</dbReference>
<gene>
    <name evidence="17" type="primary">Dyak\GE25331</name>
    <name evidence="17" type="synonym">dyak_GLEANR_8948</name>
    <name evidence="17" type="synonym">GE25331</name>
    <name evidence="17" type="ORF">Dyak_GE25331</name>
</gene>
<keyword evidence="18" id="KW-1185">Reference proteome</keyword>
<evidence type="ECO:0000256" key="13">
    <source>
        <dbReference type="RuleBase" id="RU369009"/>
    </source>
</evidence>
<dbReference type="OrthoDB" id="271273at2759"/>
<dbReference type="Gene3D" id="3.30.2160.10">
    <property type="entry name" value="Hect, E3 ligase catalytic domain"/>
    <property type="match status" value="1"/>
</dbReference>
<keyword evidence="9" id="KW-0007">Acetylation</keyword>
<evidence type="ECO:0000259" key="16">
    <source>
        <dbReference type="PROSITE" id="PS50918"/>
    </source>
</evidence>
<feature type="region of interest" description="Disordered" evidence="14">
    <location>
        <begin position="717"/>
        <end position="804"/>
    </location>
</feature>
<feature type="compositionally biased region" description="Polar residues" evidence="14">
    <location>
        <begin position="129"/>
        <end position="140"/>
    </location>
</feature>
<dbReference type="InterPro" id="IPR000569">
    <property type="entry name" value="HECT_dom"/>
</dbReference>
<dbReference type="GO" id="GO:0000209">
    <property type="term" value="P:protein polyubiquitination"/>
    <property type="evidence" value="ECO:0007669"/>
    <property type="project" value="TreeGrafter"/>
</dbReference>
<feature type="region of interest" description="Disordered" evidence="14">
    <location>
        <begin position="2446"/>
        <end position="2503"/>
    </location>
</feature>
<comment type="pathway">
    <text evidence="3 13">Protein modification; protein ubiquitination.</text>
</comment>
<dbReference type="SUPFAM" id="SSF48371">
    <property type="entry name" value="ARM repeat"/>
    <property type="match status" value="1"/>
</dbReference>
<dbReference type="InterPro" id="IPR016024">
    <property type="entry name" value="ARM-type_fold"/>
</dbReference>
<dbReference type="Gene3D" id="3.90.1750.10">
    <property type="entry name" value="Hect, E3 ligase catalytic domains"/>
    <property type="match status" value="2"/>
</dbReference>
<feature type="region of interest" description="Disordered" evidence="14">
    <location>
        <begin position="1540"/>
        <end position="1561"/>
    </location>
</feature>
<feature type="compositionally biased region" description="Acidic residues" evidence="14">
    <location>
        <begin position="425"/>
        <end position="444"/>
    </location>
</feature>
<feature type="active site" description="Glycyl thioester intermediate" evidence="12">
    <location>
        <position position="2855"/>
    </location>
</feature>
<dbReference type="SUPFAM" id="SSF56204">
    <property type="entry name" value="Hect, E3 ligase catalytic domain"/>
    <property type="match status" value="1"/>
</dbReference>
<dbReference type="PROSITE" id="PS50918">
    <property type="entry name" value="WWE"/>
    <property type="match status" value="1"/>
</dbReference>
<dbReference type="Gene3D" id="3.30.2410.10">
    <property type="entry name" value="Hect, E3 ligase catalytic domain"/>
    <property type="match status" value="1"/>
</dbReference>
<comment type="similarity">
    <text evidence="4 13">Belongs to the UPL family. K-HECT subfamily.</text>
</comment>
<dbReference type="Pfam" id="PF25579">
    <property type="entry name" value="TPR_TRIP12_N"/>
    <property type="match status" value="1"/>
</dbReference>
<dbReference type="SUPFAM" id="SSF117839">
    <property type="entry name" value="WWE domain"/>
    <property type="match status" value="1"/>
</dbReference>
<feature type="compositionally biased region" description="Polar residues" evidence="14">
    <location>
        <begin position="156"/>
        <end position="171"/>
    </location>
</feature>
<feature type="compositionally biased region" description="Polar residues" evidence="14">
    <location>
        <begin position="2446"/>
        <end position="2460"/>
    </location>
</feature>
<dbReference type="FunFam" id="3.90.1750.10:FF:000035">
    <property type="entry name" value="Circadian trip, isoform F"/>
    <property type="match status" value="1"/>
</dbReference>
<comment type="catalytic activity">
    <reaction evidence="1 13">
        <text>S-ubiquitinyl-[E2 ubiquitin-conjugating enzyme]-L-cysteine + [acceptor protein]-L-lysine = [E2 ubiquitin-conjugating enzyme]-L-cysteine + N(6)-ubiquitinyl-[acceptor protein]-L-lysine.</text>
        <dbReference type="EC" id="2.3.2.26"/>
    </reaction>
</comment>
<dbReference type="Gene3D" id="3.30.720.50">
    <property type="match status" value="1"/>
</dbReference>
<dbReference type="PROSITE" id="PS50237">
    <property type="entry name" value="HECT"/>
    <property type="match status" value="1"/>
</dbReference>
<dbReference type="GO" id="GO:0006281">
    <property type="term" value="P:DNA repair"/>
    <property type="evidence" value="ECO:0007669"/>
    <property type="project" value="UniProtKB-KW"/>
</dbReference>
<evidence type="ECO:0000256" key="11">
    <source>
        <dbReference type="ARBA" id="ARBA00023242"/>
    </source>
</evidence>
<feature type="compositionally biased region" description="Polar residues" evidence="14">
    <location>
        <begin position="23"/>
        <end position="36"/>
    </location>
</feature>
<feature type="region of interest" description="Disordered" evidence="14">
    <location>
        <begin position="676"/>
        <end position="695"/>
    </location>
</feature>
<feature type="compositionally biased region" description="Low complexity" evidence="14">
    <location>
        <begin position="726"/>
        <end position="770"/>
    </location>
</feature>